<keyword evidence="8" id="KW-1185">Reference proteome</keyword>
<dbReference type="STRING" id="71717.A0A4Y7TPT8"/>
<evidence type="ECO:0000256" key="2">
    <source>
        <dbReference type="ARBA" id="ARBA00022602"/>
    </source>
</evidence>
<dbReference type="SUPFAM" id="SSF48439">
    <property type="entry name" value="Protein prenylyltransferase"/>
    <property type="match status" value="1"/>
</dbReference>
<dbReference type="PANTHER" id="PTHR11129">
    <property type="entry name" value="PROTEIN FARNESYLTRANSFERASE ALPHA SUBUNIT/RAB GERANYLGERANYL TRANSFERASE ALPHA SUBUNIT"/>
    <property type="match status" value="1"/>
</dbReference>
<dbReference type="EMBL" id="QPFP01000006">
    <property type="protein sequence ID" value="TEB35981.1"/>
    <property type="molecule type" value="Genomic_DNA"/>
</dbReference>
<accession>A0A4Y7TPT8</accession>
<comment type="catalytic activity">
    <reaction evidence="5 6">
        <text>geranylgeranyl diphosphate + L-cysteinyl-[protein] = S-geranylgeranyl-L-cysteinyl-[protein] + diphosphate</text>
        <dbReference type="Rhea" id="RHEA:21240"/>
        <dbReference type="Rhea" id="RHEA-COMP:10131"/>
        <dbReference type="Rhea" id="RHEA-COMP:11537"/>
        <dbReference type="ChEBI" id="CHEBI:29950"/>
        <dbReference type="ChEBI" id="CHEBI:33019"/>
        <dbReference type="ChEBI" id="CHEBI:57533"/>
        <dbReference type="ChEBI" id="CHEBI:86021"/>
        <dbReference type="EC" id="2.5.1.60"/>
    </reaction>
</comment>
<evidence type="ECO:0000313" key="7">
    <source>
        <dbReference type="EMBL" id="TEB35981.1"/>
    </source>
</evidence>
<dbReference type="GO" id="GO:0005968">
    <property type="term" value="C:Rab-protein geranylgeranyltransferase complex"/>
    <property type="evidence" value="ECO:0007669"/>
    <property type="project" value="TreeGrafter"/>
</dbReference>
<evidence type="ECO:0000256" key="4">
    <source>
        <dbReference type="ARBA" id="ARBA00022737"/>
    </source>
</evidence>
<evidence type="ECO:0000313" key="8">
    <source>
        <dbReference type="Proteomes" id="UP000298030"/>
    </source>
</evidence>
<evidence type="ECO:0000256" key="1">
    <source>
        <dbReference type="ARBA" id="ARBA00006734"/>
    </source>
</evidence>
<evidence type="ECO:0000256" key="3">
    <source>
        <dbReference type="ARBA" id="ARBA00022679"/>
    </source>
</evidence>
<dbReference type="PROSITE" id="PS51147">
    <property type="entry name" value="PFTA"/>
    <property type="match status" value="4"/>
</dbReference>
<dbReference type="Proteomes" id="UP000298030">
    <property type="component" value="Unassembled WGS sequence"/>
</dbReference>
<comment type="similarity">
    <text evidence="1 6">Belongs to the protein prenyltransferase subunit alpha family.</text>
</comment>
<dbReference type="EC" id="2.5.1.60" evidence="6"/>
<keyword evidence="2 6" id="KW-0637">Prenyltransferase</keyword>
<dbReference type="GO" id="GO:0097354">
    <property type="term" value="P:prenylation"/>
    <property type="evidence" value="ECO:0007669"/>
    <property type="project" value="UniProtKB-UniRule"/>
</dbReference>
<reference evidence="7 8" key="1">
    <citation type="journal article" date="2019" name="Nat. Ecol. Evol.">
        <title>Megaphylogeny resolves global patterns of mushroom evolution.</title>
        <authorList>
            <person name="Varga T."/>
            <person name="Krizsan K."/>
            <person name="Foldi C."/>
            <person name="Dima B."/>
            <person name="Sanchez-Garcia M."/>
            <person name="Sanchez-Ramirez S."/>
            <person name="Szollosi G.J."/>
            <person name="Szarkandi J.G."/>
            <person name="Papp V."/>
            <person name="Albert L."/>
            <person name="Andreopoulos W."/>
            <person name="Angelini C."/>
            <person name="Antonin V."/>
            <person name="Barry K.W."/>
            <person name="Bougher N.L."/>
            <person name="Buchanan P."/>
            <person name="Buyck B."/>
            <person name="Bense V."/>
            <person name="Catcheside P."/>
            <person name="Chovatia M."/>
            <person name="Cooper J."/>
            <person name="Damon W."/>
            <person name="Desjardin D."/>
            <person name="Finy P."/>
            <person name="Geml J."/>
            <person name="Haridas S."/>
            <person name="Hughes K."/>
            <person name="Justo A."/>
            <person name="Karasinski D."/>
            <person name="Kautmanova I."/>
            <person name="Kiss B."/>
            <person name="Kocsube S."/>
            <person name="Kotiranta H."/>
            <person name="LaButti K.M."/>
            <person name="Lechner B.E."/>
            <person name="Liimatainen K."/>
            <person name="Lipzen A."/>
            <person name="Lukacs Z."/>
            <person name="Mihaltcheva S."/>
            <person name="Morgado L.N."/>
            <person name="Niskanen T."/>
            <person name="Noordeloos M.E."/>
            <person name="Ohm R.A."/>
            <person name="Ortiz-Santana B."/>
            <person name="Ovrebo C."/>
            <person name="Racz N."/>
            <person name="Riley R."/>
            <person name="Savchenko A."/>
            <person name="Shiryaev A."/>
            <person name="Soop K."/>
            <person name="Spirin V."/>
            <person name="Szebenyi C."/>
            <person name="Tomsovsky M."/>
            <person name="Tulloss R.E."/>
            <person name="Uehling J."/>
            <person name="Grigoriev I.V."/>
            <person name="Vagvolgyi C."/>
            <person name="Papp T."/>
            <person name="Martin F.M."/>
            <person name="Miettinen O."/>
            <person name="Hibbett D.S."/>
            <person name="Nagy L.G."/>
        </authorList>
    </citation>
    <scope>NUCLEOTIDE SEQUENCE [LARGE SCALE GENOMIC DNA]</scope>
    <source>
        <strain evidence="7 8">FP101781</strain>
    </source>
</reference>
<keyword evidence="3 6" id="KW-0808">Transferase</keyword>
<dbReference type="GO" id="GO:0004663">
    <property type="term" value="F:Rab geranylgeranyltransferase activity"/>
    <property type="evidence" value="ECO:0007669"/>
    <property type="project" value="UniProtKB-UniRule"/>
</dbReference>
<comment type="caution">
    <text evidence="7">The sequence shown here is derived from an EMBL/GenBank/DDBJ whole genome shotgun (WGS) entry which is preliminary data.</text>
</comment>
<protein>
    <recommendedName>
        <fullName evidence="6">Geranylgeranyl transferase type-2 subunit alpha</fullName>
        <ecNumber evidence="6">2.5.1.60</ecNumber>
    </recommendedName>
    <alternativeName>
        <fullName evidence="6">Geranylgeranyl transferase type II subunit alpha</fullName>
    </alternativeName>
</protein>
<comment type="function">
    <text evidence="6">Catalyzes the transfer of a geranyl-geranyl moiety from geranyl-geranyl pyrophosphate to cysteines occuring in specific C-terminal amino acid sequences.</text>
</comment>
<dbReference type="OrthoDB" id="1658at2759"/>
<proteinExistence type="inferred from homology"/>
<sequence>MHGVKRVKPTPQALEARKQKERSKIQEFLALSEDILQRKKDNDFSEDAFKQTTRLLHVNPEFYTVWNYRRTILVKGLSVNRTEEEINKLLADELVMTMAALKSHPKVYWIWNHRRWCLERVPNGPGAEGEDTANGWKKSAWDQELYVVEKLLDADARNFLAWNYRRYVLAGMPVPRPDTLELAYTSKKIQANFSNFSAWHQRSKEFDLVRNAMYTDPDDQSVWVYHRWLVGTRASRGLLEREIEAIDELLGEQPDSKWCMESIVHYSVMLLKDHAAEVDVEQLTEKTRRLLGELEVQDPFRRQRYRELGEILAVLLS</sequence>
<dbReference type="Pfam" id="PF01239">
    <property type="entry name" value="PPTA"/>
    <property type="match status" value="5"/>
</dbReference>
<evidence type="ECO:0000256" key="6">
    <source>
        <dbReference type="RuleBase" id="RU367120"/>
    </source>
</evidence>
<gene>
    <name evidence="7" type="ORF">FA13DRAFT_1752685</name>
</gene>
<dbReference type="AlphaFoldDB" id="A0A4Y7TPT8"/>
<dbReference type="PANTHER" id="PTHR11129:SF2">
    <property type="entry name" value="GERANYLGERANYL TRANSFERASE TYPE-2 SUBUNIT ALPHA"/>
    <property type="match status" value="1"/>
</dbReference>
<organism evidence="7 8">
    <name type="scientific">Coprinellus micaceus</name>
    <name type="common">Glistening ink-cap mushroom</name>
    <name type="synonym">Coprinus micaceus</name>
    <dbReference type="NCBI Taxonomy" id="71717"/>
    <lineage>
        <taxon>Eukaryota</taxon>
        <taxon>Fungi</taxon>
        <taxon>Dikarya</taxon>
        <taxon>Basidiomycota</taxon>
        <taxon>Agaricomycotina</taxon>
        <taxon>Agaricomycetes</taxon>
        <taxon>Agaricomycetidae</taxon>
        <taxon>Agaricales</taxon>
        <taxon>Agaricineae</taxon>
        <taxon>Psathyrellaceae</taxon>
        <taxon>Coprinellus</taxon>
    </lineage>
</organism>
<keyword evidence="4" id="KW-0677">Repeat</keyword>
<name>A0A4Y7TPT8_COPMI</name>
<dbReference type="Gene3D" id="1.25.40.120">
    <property type="entry name" value="Protein prenylyltransferase"/>
    <property type="match status" value="1"/>
</dbReference>
<dbReference type="InterPro" id="IPR002088">
    <property type="entry name" value="Prenyl_trans_a"/>
</dbReference>
<evidence type="ECO:0000256" key="5">
    <source>
        <dbReference type="ARBA" id="ARBA00047658"/>
    </source>
</evidence>